<feature type="region of interest" description="Disordered" evidence="1">
    <location>
        <begin position="333"/>
        <end position="361"/>
    </location>
</feature>
<dbReference type="Proteomes" id="UP000304900">
    <property type="component" value="Unassembled WGS sequence"/>
</dbReference>
<comment type="caution">
    <text evidence="2">The sequence shown here is derived from an EMBL/GenBank/DDBJ whole genome shotgun (WGS) entry which is preliminary data.</text>
</comment>
<name>A0A4U6D3Q1_9BACT</name>
<reference evidence="2 3" key="1">
    <citation type="submission" date="2019-05" db="EMBL/GenBank/DDBJ databases">
        <title>Dyadobacter AR-3-8 sp. nov., isolated from arctic soil.</title>
        <authorList>
            <person name="Chaudhary D.K."/>
        </authorList>
    </citation>
    <scope>NUCLEOTIDE SEQUENCE [LARGE SCALE GENOMIC DNA]</scope>
    <source>
        <strain evidence="2 3">AR-3-8</strain>
    </source>
</reference>
<organism evidence="2 3">
    <name type="scientific">Dyadobacter frigoris</name>
    <dbReference type="NCBI Taxonomy" id="2576211"/>
    <lineage>
        <taxon>Bacteria</taxon>
        <taxon>Pseudomonadati</taxon>
        <taxon>Bacteroidota</taxon>
        <taxon>Cytophagia</taxon>
        <taxon>Cytophagales</taxon>
        <taxon>Spirosomataceae</taxon>
        <taxon>Dyadobacter</taxon>
    </lineage>
</organism>
<accession>A0A4U6D3Q1</accession>
<keyword evidence="3" id="KW-1185">Reference proteome</keyword>
<dbReference type="RefSeq" id="WP_137341538.1">
    <property type="nucleotide sequence ID" value="NZ_BSQH01000020.1"/>
</dbReference>
<evidence type="ECO:0000256" key="1">
    <source>
        <dbReference type="SAM" id="MobiDB-lite"/>
    </source>
</evidence>
<evidence type="ECO:0000313" key="3">
    <source>
        <dbReference type="Proteomes" id="UP000304900"/>
    </source>
</evidence>
<sequence>MEQPLASNEITSNRIAKELNEWKAREQRFEKLFSPDILKDKAFLKEKLGFYEHLQNKYSRSNVPEEKMTLIILARQNDLLRKQVYPNLWMRLLQRVLAPFREKQAERQTTISSDRNLSDLKEAVAKAGFETDGSKLAQHIKQGQREFSLPLSYYISENQKMDINLSFAKDASGAYRFEKYQAALTDTNKPQESKKQIFASDDQISASQAQNLLSGRAIKIETFDINAGSKSKWIQLDFNDQDPSGNHKLKEFHKDYGFDLQKAVSQLGVKENLTAKDQQVLLDALSRGEKPQVTIMREGKEVNLSIEANPQYKTLNVYDEHQKKISIAQALSGPEKPALKITEPTPQVIEQKSKRNGQKVR</sequence>
<gene>
    <name evidence="2" type="ORF">FDK13_18745</name>
</gene>
<evidence type="ECO:0008006" key="4">
    <source>
        <dbReference type="Google" id="ProtNLM"/>
    </source>
</evidence>
<dbReference type="OrthoDB" id="6372253at2"/>
<proteinExistence type="predicted"/>
<protein>
    <recommendedName>
        <fullName evidence="4">DUF3945 domain-containing protein</fullName>
    </recommendedName>
</protein>
<dbReference type="AlphaFoldDB" id="A0A4U6D3Q1"/>
<dbReference type="EMBL" id="SZVO01000008">
    <property type="protein sequence ID" value="TKT90995.1"/>
    <property type="molecule type" value="Genomic_DNA"/>
</dbReference>
<evidence type="ECO:0000313" key="2">
    <source>
        <dbReference type="EMBL" id="TKT90995.1"/>
    </source>
</evidence>